<protein>
    <submittedName>
        <fullName evidence="4">Ankyrin repeat protein</fullName>
    </submittedName>
</protein>
<dbReference type="PATRIC" id="fig|1122169.6.peg.659"/>
<evidence type="ECO:0000256" key="1">
    <source>
        <dbReference type="ARBA" id="ARBA00022737"/>
    </source>
</evidence>
<feature type="repeat" description="ANK" evidence="3">
    <location>
        <begin position="290"/>
        <end position="322"/>
    </location>
</feature>
<name>A0A0W0Z4R0_9GAMM</name>
<dbReference type="SMART" id="SM00248">
    <property type="entry name" value="ANK"/>
    <property type="match status" value="7"/>
</dbReference>
<dbReference type="Proteomes" id="UP000054600">
    <property type="component" value="Unassembled WGS sequence"/>
</dbReference>
<dbReference type="RefSeq" id="WP_018576722.1">
    <property type="nucleotide sequence ID" value="NZ_KB892390.1"/>
</dbReference>
<dbReference type="PANTHER" id="PTHR24198:SF165">
    <property type="entry name" value="ANKYRIN REPEAT-CONTAINING PROTEIN-RELATED"/>
    <property type="match status" value="1"/>
</dbReference>
<organism evidence="4 5">
    <name type="scientific">Legionella shakespearei DSM 23087</name>
    <dbReference type="NCBI Taxonomy" id="1122169"/>
    <lineage>
        <taxon>Bacteria</taxon>
        <taxon>Pseudomonadati</taxon>
        <taxon>Pseudomonadota</taxon>
        <taxon>Gammaproteobacteria</taxon>
        <taxon>Legionellales</taxon>
        <taxon>Legionellaceae</taxon>
        <taxon>Legionella</taxon>
    </lineage>
</organism>
<dbReference type="SUPFAM" id="SSF48403">
    <property type="entry name" value="Ankyrin repeat"/>
    <property type="match status" value="1"/>
</dbReference>
<accession>A0A0W0Z4R0</accession>
<dbReference type="Gene3D" id="1.25.40.20">
    <property type="entry name" value="Ankyrin repeat-containing domain"/>
    <property type="match status" value="2"/>
</dbReference>
<proteinExistence type="predicted"/>
<dbReference type="STRING" id="1122169.Lsha_0571"/>
<dbReference type="PANTHER" id="PTHR24198">
    <property type="entry name" value="ANKYRIN REPEAT AND PROTEIN KINASE DOMAIN-CONTAINING PROTEIN"/>
    <property type="match status" value="1"/>
</dbReference>
<dbReference type="InterPro" id="IPR036770">
    <property type="entry name" value="Ankyrin_rpt-contain_sf"/>
</dbReference>
<keyword evidence="5" id="KW-1185">Reference proteome</keyword>
<evidence type="ECO:0000256" key="2">
    <source>
        <dbReference type="ARBA" id="ARBA00023043"/>
    </source>
</evidence>
<dbReference type="InterPro" id="IPR002110">
    <property type="entry name" value="Ankyrin_rpt"/>
</dbReference>
<evidence type="ECO:0000256" key="3">
    <source>
        <dbReference type="PROSITE-ProRule" id="PRU00023"/>
    </source>
</evidence>
<sequence length="389" mass="42979">MTISFKDLCNELNLPSSYEQESNLDTIKTWCREHISQDAHFKGSAAVIYSKYLAFVENYLANFSAHLPEDLAKPVPAYGNLNAIHYAAQQGYDRFIAALPRTSESAINDAAQYGMTPLHKAATKGHVHTVKALLSKGANPHNLNEQKQLAIQNALFVPILHDEHLMKNKEKIARELLPLTPEIFSLSDADGNTILHLLAINCFKQLLDQIVASNPELAFIKNRAFVYPVHTAILNRQTDALNTLLSIKGVSELADGHACLPLHYAARYGTAAMVQSCCEATPNINCLDSEGRTPLLSAAYADNLDALKMLIKQGADPKCADYQGFTILHIAVNQKNEAMVHWIVDHLSALQEQVDANDKKPVYYAKKNDSRGIEALLSGKDANHFPTPR</sequence>
<evidence type="ECO:0000313" key="4">
    <source>
        <dbReference type="EMBL" id="KTD64140.1"/>
    </source>
</evidence>
<evidence type="ECO:0000313" key="5">
    <source>
        <dbReference type="Proteomes" id="UP000054600"/>
    </source>
</evidence>
<dbReference type="Pfam" id="PF12796">
    <property type="entry name" value="Ank_2"/>
    <property type="match status" value="2"/>
</dbReference>
<dbReference type="PROSITE" id="PS50088">
    <property type="entry name" value="ANK_REPEAT"/>
    <property type="match status" value="2"/>
</dbReference>
<keyword evidence="2 3" id="KW-0040">ANK repeat</keyword>
<dbReference type="PRINTS" id="PR01415">
    <property type="entry name" value="ANKYRIN"/>
</dbReference>
<feature type="repeat" description="ANK" evidence="3">
    <location>
        <begin position="113"/>
        <end position="145"/>
    </location>
</feature>
<dbReference type="OrthoDB" id="5649561at2"/>
<keyword evidence="1" id="KW-0677">Repeat</keyword>
<dbReference type="eggNOG" id="COG0666">
    <property type="taxonomic scope" value="Bacteria"/>
</dbReference>
<dbReference type="AlphaFoldDB" id="A0A0W0Z4R0"/>
<dbReference type="EMBL" id="LNYW01000019">
    <property type="protein sequence ID" value="KTD64140.1"/>
    <property type="molecule type" value="Genomic_DNA"/>
</dbReference>
<reference evidence="4 5" key="1">
    <citation type="submission" date="2015-11" db="EMBL/GenBank/DDBJ databases">
        <title>Genomic analysis of 38 Legionella species identifies large and diverse effector repertoires.</title>
        <authorList>
            <person name="Burstein D."/>
            <person name="Amaro F."/>
            <person name="Zusman T."/>
            <person name="Lifshitz Z."/>
            <person name="Cohen O."/>
            <person name="Gilbert J.A."/>
            <person name="Pupko T."/>
            <person name="Shuman H.A."/>
            <person name="Segal G."/>
        </authorList>
    </citation>
    <scope>NUCLEOTIDE SEQUENCE [LARGE SCALE GENOMIC DNA]</scope>
    <source>
        <strain evidence="4 5">ATCC 49655</strain>
    </source>
</reference>
<comment type="caution">
    <text evidence="4">The sequence shown here is derived from an EMBL/GenBank/DDBJ whole genome shotgun (WGS) entry which is preliminary data.</text>
</comment>
<gene>
    <name evidence="4" type="ORF">Lsha_0571</name>
</gene>
<dbReference type="PROSITE" id="PS50297">
    <property type="entry name" value="ANK_REP_REGION"/>
    <property type="match status" value="2"/>
</dbReference>